<feature type="coiled-coil region" evidence="1">
    <location>
        <begin position="22"/>
        <end position="49"/>
    </location>
</feature>
<protein>
    <recommendedName>
        <fullName evidence="5">LbtU family siderophore porin</fullName>
    </recommendedName>
</protein>
<name>A0ABR5VHD8_MARGR</name>
<feature type="chain" id="PRO_5045281393" description="LbtU family siderophore porin" evidence="2">
    <location>
        <begin position="23"/>
        <end position="396"/>
    </location>
</feature>
<organism evidence="3 4">
    <name type="scientific">Marichromatium gracile</name>
    <name type="common">Chromatium gracile</name>
    <dbReference type="NCBI Taxonomy" id="1048"/>
    <lineage>
        <taxon>Bacteria</taxon>
        <taxon>Pseudomonadati</taxon>
        <taxon>Pseudomonadota</taxon>
        <taxon>Gammaproteobacteria</taxon>
        <taxon>Chromatiales</taxon>
        <taxon>Chromatiaceae</taxon>
        <taxon>Marichromatium</taxon>
    </lineage>
</organism>
<evidence type="ECO:0000313" key="3">
    <source>
        <dbReference type="EMBL" id="KXX65002.1"/>
    </source>
</evidence>
<keyword evidence="2" id="KW-0732">Signal</keyword>
<gene>
    <name evidence="3" type="ORF">AY586_11930</name>
</gene>
<sequence length="396" mass="42731">MSVRTLSAAVALAIAGQVPAYADTLEQRVARLEQQNQAQAKLIAEQQAALEGTPERVKKLETALEERRTEQNWGTGWFQRIEIAGLIEVEANHTSPYVGSDESDIVLATFELGISAQVNDWVEANASLLYEEDDTDLEVDNAYITIANLEHSPLFLTAGQFYVPFGAYETNLVSDPLTLEIGEARETALQVGFVHGDFNGSVYAFNGDRKIDGENEIGSWGANLGFAQAFDDRAWSLGLGYISDLGDSDTLQDTIADNRAGLVDASERTGGWTANASATFGPFNLIGEYLAATEEFEVDSLSFEGEGAKPTAWNIEAGYTFEVLGKEVVAAAAYQGTTEAVALELPEERWLVGVSVGVLDNTAVSLEWSHDTDYDRAEGGTGESGNTILAKLAVEF</sequence>
<keyword evidence="1" id="KW-0175">Coiled coil</keyword>
<evidence type="ECO:0000256" key="1">
    <source>
        <dbReference type="SAM" id="Coils"/>
    </source>
</evidence>
<comment type="caution">
    <text evidence="3">The sequence shown here is derived from an EMBL/GenBank/DDBJ whole genome shotgun (WGS) entry which is preliminary data.</text>
</comment>
<accession>A0ABR5VHD8</accession>
<proteinExistence type="predicted"/>
<dbReference type="EMBL" id="LSYU01000042">
    <property type="protein sequence ID" value="KXX65002.1"/>
    <property type="molecule type" value="Genomic_DNA"/>
</dbReference>
<evidence type="ECO:0000256" key="2">
    <source>
        <dbReference type="SAM" id="SignalP"/>
    </source>
</evidence>
<dbReference type="RefSeq" id="WP_062274123.1">
    <property type="nucleotide sequence ID" value="NZ_LSYU01000042.1"/>
</dbReference>
<keyword evidence="4" id="KW-1185">Reference proteome</keyword>
<feature type="signal peptide" evidence="2">
    <location>
        <begin position="1"/>
        <end position="22"/>
    </location>
</feature>
<evidence type="ECO:0008006" key="5">
    <source>
        <dbReference type="Google" id="ProtNLM"/>
    </source>
</evidence>
<dbReference type="Proteomes" id="UP000075766">
    <property type="component" value="Unassembled WGS sequence"/>
</dbReference>
<dbReference type="Gene3D" id="2.40.160.10">
    <property type="entry name" value="Porin"/>
    <property type="match status" value="1"/>
</dbReference>
<dbReference type="InterPro" id="IPR023614">
    <property type="entry name" value="Porin_dom_sf"/>
</dbReference>
<evidence type="ECO:0000313" key="4">
    <source>
        <dbReference type="Proteomes" id="UP000075766"/>
    </source>
</evidence>
<dbReference type="SUPFAM" id="SSF56935">
    <property type="entry name" value="Porins"/>
    <property type="match status" value="1"/>
</dbReference>
<reference evidence="3 4" key="1">
    <citation type="submission" date="2016-02" db="EMBL/GenBank/DDBJ databases">
        <title>Genome sequence of Marichromatium gracile YL-28, a purple sulfur bacterium.</title>
        <authorList>
            <person name="Zhao C."/>
            <person name="Hong X."/>
            <person name="Chen S."/>
            <person name="Yang S."/>
        </authorList>
    </citation>
    <scope>NUCLEOTIDE SEQUENCE [LARGE SCALE GENOMIC DNA]</scope>
    <source>
        <strain evidence="3 4">YL28</strain>
    </source>
</reference>
<dbReference type="NCBIfam" id="NF033652">
    <property type="entry name" value="LbtU_sider_porin"/>
    <property type="match status" value="1"/>
</dbReference>